<dbReference type="InterPro" id="IPR036663">
    <property type="entry name" value="Fumarylacetoacetase_C_sf"/>
</dbReference>
<dbReference type="AlphaFoldDB" id="A0AAJ1F9T9"/>
<evidence type="ECO:0000259" key="2">
    <source>
        <dbReference type="Pfam" id="PF01557"/>
    </source>
</evidence>
<dbReference type="Gene3D" id="3.90.850.10">
    <property type="entry name" value="Fumarylacetoacetase-like, C-terminal domain"/>
    <property type="match status" value="1"/>
</dbReference>
<protein>
    <submittedName>
        <fullName evidence="3">Fumarylacetoacetate hydrolase family protein</fullName>
    </submittedName>
</protein>
<feature type="domain" description="Fumarylacetoacetase-like C-terminal" evidence="2">
    <location>
        <begin position="15"/>
        <end position="191"/>
    </location>
</feature>
<evidence type="ECO:0000256" key="1">
    <source>
        <dbReference type="ARBA" id="ARBA00022723"/>
    </source>
</evidence>
<dbReference type="PANTHER" id="PTHR11820">
    <property type="entry name" value="ACYLPYRUVASE"/>
    <property type="match status" value="1"/>
</dbReference>
<dbReference type="GO" id="GO:0046872">
    <property type="term" value="F:metal ion binding"/>
    <property type="evidence" value="ECO:0007669"/>
    <property type="project" value="UniProtKB-KW"/>
</dbReference>
<dbReference type="Proteomes" id="UP001297581">
    <property type="component" value="Unassembled WGS sequence"/>
</dbReference>
<evidence type="ECO:0000313" key="4">
    <source>
        <dbReference type="Proteomes" id="UP001297581"/>
    </source>
</evidence>
<dbReference type="Pfam" id="PF01557">
    <property type="entry name" value="FAA_hydrolase"/>
    <property type="match status" value="1"/>
</dbReference>
<evidence type="ECO:0000313" key="3">
    <source>
        <dbReference type="EMBL" id="MCH4293495.1"/>
    </source>
</evidence>
<name>A0AAJ1F9T9_9GAMM</name>
<dbReference type="GO" id="GO:0018773">
    <property type="term" value="F:acetylpyruvate hydrolase activity"/>
    <property type="evidence" value="ECO:0007669"/>
    <property type="project" value="TreeGrafter"/>
</dbReference>
<keyword evidence="3" id="KW-0378">Hydrolase</keyword>
<organism evidence="3 4">
    <name type="scientific">Shewanella zhuhaiensis</name>
    <dbReference type="NCBI Taxonomy" id="2919576"/>
    <lineage>
        <taxon>Bacteria</taxon>
        <taxon>Pseudomonadati</taxon>
        <taxon>Pseudomonadota</taxon>
        <taxon>Gammaproteobacteria</taxon>
        <taxon>Alteromonadales</taxon>
        <taxon>Shewanellaceae</taxon>
        <taxon>Shewanella</taxon>
    </lineage>
</organism>
<dbReference type="InterPro" id="IPR011234">
    <property type="entry name" value="Fumarylacetoacetase-like_C"/>
</dbReference>
<reference evidence="3 4" key="1">
    <citation type="submission" date="2022-02" db="EMBL/GenBank/DDBJ databases">
        <title>The genome sequence of Shewanella sp. 3B26.</title>
        <authorList>
            <person name="Du J."/>
        </authorList>
    </citation>
    <scope>NUCLEOTIDE SEQUENCE [LARGE SCALE GENOMIC DNA]</scope>
    <source>
        <strain evidence="3 4">3B26</strain>
    </source>
</reference>
<comment type="caution">
    <text evidence="3">The sequence shown here is derived from an EMBL/GenBank/DDBJ whole genome shotgun (WGS) entry which is preliminary data.</text>
</comment>
<gene>
    <name evidence="3" type="ORF">MJ923_04155</name>
</gene>
<sequence>MKAVFLAGKAIYPSKIVCIGRNYVAHAEELGNEVPSEPVVFVKPASAIGNVLHSELGEALHYEAEIAFMVASGKLVAATVGLDLTKRASQSRLKAKGLPWERAKAFDGSALFGEFVPCHGSDILGLTFSCDGKKLQEGHTGLMLFSPQQLLEEVQSFMTLEDGDILMTGTPAGVGALVAGGNYHAELLLDGKVLTSVSWLAR</sequence>
<dbReference type="EMBL" id="JAKUDL010000001">
    <property type="protein sequence ID" value="MCH4293495.1"/>
    <property type="molecule type" value="Genomic_DNA"/>
</dbReference>
<dbReference type="PANTHER" id="PTHR11820:SF7">
    <property type="entry name" value="ACYLPYRUVASE FAHD1, MITOCHONDRIAL"/>
    <property type="match status" value="1"/>
</dbReference>
<proteinExistence type="predicted"/>
<dbReference type="RefSeq" id="WP_240590011.1">
    <property type="nucleotide sequence ID" value="NZ_JAKUDL010000001.1"/>
</dbReference>
<keyword evidence="4" id="KW-1185">Reference proteome</keyword>
<accession>A0AAJ1F9T9</accession>
<dbReference type="SUPFAM" id="SSF56529">
    <property type="entry name" value="FAH"/>
    <property type="match status" value="1"/>
</dbReference>
<keyword evidence="1" id="KW-0479">Metal-binding</keyword>